<keyword evidence="1" id="KW-0472">Membrane</keyword>
<evidence type="ECO:0000313" key="3">
    <source>
        <dbReference type="Proteomes" id="UP000178448"/>
    </source>
</evidence>
<gene>
    <name evidence="2" type="ORF">A2Z33_00560</name>
</gene>
<dbReference type="STRING" id="1798374.A2Z33_00560"/>
<dbReference type="EMBL" id="MFJD01000015">
    <property type="protein sequence ID" value="OGG01513.1"/>
    <property type="molecule type" value="Genomic_DNA"/>
</dbReference>
<feature type="transmembrane region" description="Helical" evidence="1">
    <location>
        <begin position="16"/>
        <end position="37"/>
    </location>
</feature>
<reference evidence="2 3" key="1">
    <citation type="journal article" date="2016" name="Nat. Commun.">
        <title>Thousands of microbial genomes shed light on interconnected biogeochemical processes in an aquifer system.</title>
        <authorList>
            <person name="Anantharaman K."/>
            <person name="Brown C.T."/>
            <person name="Hug L.A."/>
            <person name="Sharon I."/>
            <person name="Castelle C.J."/>
            <person name="Probst A.J."/>
            <person name="Thomas B.C."/>
            <person name="Singh A."/>
            <person name="Wilkins M.J."/>
            <person name="Karaoz U."/>
            <person name="Brodie E.L."/>
            <person name="Williams K.H."/>
            <person name="Hubbard S.S."/>
            <person name="Banfield J.F."/>
        </authorList>
    </citation>
    <scope>NUCLEOTIDE SEQUENCE [LARGE SCALE GENOMIC DNA]</scope>
</reference>
<dbReference type="Proteomes" id="UP000178448">
    <property type="component" value="Unassembled WGS sequence"/>
</dbReference>
<sequence>MPGLSKKKNKKNRTPYVLLVPLILLPLLLLVFLLYSFSNIKDISPKRSFAQNRYCRTPVLTRSGKEFLLGNTKISRFGLRAVNALESDSVAQSFINNLNKMKAYGIQSVNLNLQGGNTYQQGDSTINSFNSDGTLKPEFKSRLKKILNAVAQRNMVSVISVYYQRHDTAFANEQAALNAAKNTMTFLENNGWCNIWMYTINEYWVRGFEEPYGSLFQTVDGQRRIYNAVKSVSPEVVTYVSEDVNDGFYARTAYTATDGNIVIEFRRLDDYEMPGVFTAAEIQETLNSATTTFQNKGYWFYHAAWHQSVRKNTDGTYAFPRFDPGGNGTSTSPGTKFIWDHMRDLSNNTVIRMPEPFPTP</sequence>
<dbReference type="InterPro" id="IPR017853">
    <property type="entry name" value="GH"/>
</dbReference>
<name>A0A1F5YNA4_9BACT</name>
<evidence type="ECO:0000256" key="1">
    <source>
        <dbReference type="SAM" id="Phobius"/>
    </source>
</evidence>
<evidence type="ECO:0008006" key="4">
    <source>
        <dbReference type="Google" id="ProtNLM"/>
    </source>
</evidence>
<proteinExistence type="predicted"/>
<accession>A0A1F5YNA4</accession>
<protein>
    <recommendedName>
        <fullName evidence="4">Glycoside hydrolase family 5 domain-containing protein</fullName>
    </recommendedName>
</protein>
<dbReference type="SUPFAM" id="SSF51445">
    <property type="entry name" value="(Trans)glycosidases"/>
    <property type="match status" value="1"/>
</dbReference>
<organism evidence="2 3">
    <name type="scientific">Candidatus Gottesmanbacteria bacterium RBG_16_52_11</name>
    <dbReference type="NCBI Taxonomy" id="1798374"/>
    <lineage>
        <taxon>Bacteria</taxon>
        <taxon>Candidatus Gottesmaniibacteriota</taxon>
    </lineage>
</organism>
<comment type="caution">
    <text evidence="2">The sequence shown here is derived from an EMBL/GenBank/DDBJ whole genome shotgun (WGS) entry which is preliminary data.</text>
</comment>
<dbReference type="AlphaFoldDB" id="A0A1F5YNA4"/>
<keyword evidence="1" id="KW-1133">Transmembrane helix</keyword>
<evidence type="ECO:0000313" key="2">
    <source>
        <dbReference type="EMBL" id="OGG01513.1"/>
    </source>
</evidence>
<keyword evidence="1" id="KW-0812">Transmembrane</keyword>